<reference evidence="2" key="1">
    <citation type="submission" date="2020-04" db="EMBL/GenBank/DDBJ databases">
        <authorList>
            <person name="Zhang T."/>
        </authorList>
    </citation>
    <scope>NUCLEOTIDE SEQUENCE</scope>
    <source>
        <strain evidence="2">HKST-UBA01</strain>
    </source>
</reference>
<dbReference type="GO" id="GO:0032259">
    <property type="term" value="P:methylation"/>
    <property type="evidence" value="ECO:0007669"/>
    <property type="project" value="UniProtKB-KW"/>
</dbReference>
<keyword evidence="2" id="KW-0489">Methyltransferase</keyword>
<gene>
    <name evidence="2" type="ORF">KC729_00270</name>
</gene>
<dbReference type="GO" id="GO:0008168">
    <property type="term" value="F:methyltransferase activity"/>
    <property type="evidence" value="ECO:0007669"/>
    <property type="project" value="UniProtKB-KW"/>
</dbReference>
<dbReference type="AlphaFoldDB" id="A0A956RMV5"/>
<evidence type="ECO:0000313" key="3">
    <source>
        <dbReference type="Proteomes" id="UP000697710"/>
    </source>
</evidence>
<protein>
    <submittedName>
        <fullName evidence="2">Class I SAM-dependent methyltransferase</fullName>
    </submittedName>
</protein>
<dbReference type="Proteomes" id="UP000697710">
    <property type="component" value="Unassembled WGS sequence"/>
</dbReference>
<comment type="caution">
    <text evidence="2">The sequence shown here is derived from an EMBL/GenBank/DDBJ whole genome shotgun (WGS) entry which is preliminary data.</text>
</comment>
<dbReference type="InterPro" id="IPR029063">
    <property type="entry name" value="SAM-dependent_MTases_sf"/>
</dbReference>
<evidence type="ECO:0000256" key="1">
    <source>
        <dbReference type="SAM" id="MobiDB-lite"/>
    </source>
</evidence>
<dbReference type="Gene3D" id="3.40.50.150">
    <property type="entry name" value="Vaccinia Virus protein VP39"/>
    <property type="match status" value="1"/>
</dbReference>
<name>A0A956RMV5_UNCEI</name>
<keyword evidence="2" id="KW-0808">Transferase</keyword>
<dbReference type="CDD" id="cd02440">
    <property type="entry name" value="AdoMet_MTases"/>
    <property type="match status" value="1"/>
</dbReference>
<dbReference type="SUPFAM" id="SSF53335">
    <property type="entry name" value="S-adenosyl-L-methionine-dependent methyltransferases"/>
    <property type="match status" value="1"/>
</dbReference>
<reference evidence="2" key="2">
    <citation type="journal article" date="2021" name="Microbiome">
        <title>Successional dynamics and alternative stable states in a saline activated sludge microbial community over 9 years.</title>
        <authorList>
            <person name="Wang Y."/>
            <person name="Ye J."/>
            <person name="Ju F."/>
            <person name="Liu L."/>
            <person name="Boyd J.A."/>
            <person name="Deng Y."/>
            <person name="Parks D.H."/>
            <person name="Jiang X."/>
            <person name="Yin X."/>
            <person name="Woodcroft B.J."/>
            <person name="Tyson G.W."/>
            <person name="Hugenholtz P."/>
            <person name="Polz M.F."/>
            <person name="Zhang T."/>
        </authorList>
    </citation>
    <scope>NUCLEOTIDE SEQUENCE</scope>
    <source>
        <strain evidence="2">HKST-UBA01</strain>
    </source>
</reference>
<organism evidence="2 3">
    <name type="scientific">Eiseniibacteriota bacterium</name>
    <dbReference type="NCBI Taxonomy" id="2212470"/>
    <lineage>
        <taxon>Bacteria</taxon>
        <taxon>Candidatus Eiseniibacteriota</taxon>
    </lineage>
</organism>
<evidence type="ECO:0000313" key="2">
    <source>
        <dbReference type="EMBL" id="MCA9726085.1"/>
    </source>
</evidence>
<proteinExistence type="predicted"/>
<feature type="region of interest" description="Disordered" evidence="1">
    <location>
        <begin position="209"/>
        <end position="248"/>
    </location>
</feature>
<sequence>MLPVRGSFRDPSGSLFQRDGILYRELSAGYGPDYERLMSSGLYAELVEAGALVSHDEVPLSAAGRPDAWKVLRPERIPFISYPYEWCFGELKDAALLTLDLLDRALRHDLWLKDASAYNIQFRNGRPIMIDTPSFERYPEGSPWVAYRQFCQHFLAPLALMATSDIRLGQLSRTHIDGVPLDLASKLLPMSSHFKFALKLHIHTHAKMQRKHAADGSKTVGRNADTDNGPSAGDDASARKGNAAAGGRGMSRRALTSFVESLRGAVRGLDWRPHGTTWSEYYEGDSYEREGFQHKQDVIRDYLQAIAPRTLWDLGANTGVHSRLASRSGIQTVAWDFDPGAVELCYREIVREKEQNLLPLQCDLTNPSAAIGWANEERLSMAERGPADAAMALALIHHLAIGNNVPLPQVAAFFARLARHLIIEFVPKPDPKVQVLLASREDIFPDYTQEGFERAFSTVFEIREARPLRNSLRHLYRMEARGSGA</sequence>
<dbReference type="EMBL" id="JAGQHR010000002">
    <property type="protein sequence ID" value="MCA9726085.1"/>
    <property type="molecule type" value="Genomic_DNA"/>
</dbReference>
<accession>A0A956RMV5</accession>